<dbReference type="SMART" id="SM00530">
    <property type="entry name" value="HTH_XRE"/>
    <property type="match status" value="1"/>
</dbReference>
<evidence type="ECO:0000313" key="3">
    <source>
        <dbReference type="EMBL" id="SEQ88281.1"/>
    </source>
</evidence>
<keyword evidence="4" id="KW-1185">Reference proteome</keyword>
<reference evidence="3 4" key="1">
    <citation type="submission" date="2016-10" db="EMBL/GenBank/DDBJ databases">
        <authorList>
            <person name="de Groot N.N."/>
        </authorList>
    </citation>
    <scope>NUCLEOTIDE SEQUENCE [LARGE SCALE GENOMIC DNA]</scope>
    <source>
        <strain evidence="3 4">A52C2</strain>
    </source>
</reference>
<dbReference type="EMBL" id="FOFG01000008">
    <property type="protein sequence ID" value="SEQ88281.1"/>
    <property type="molecule type" value="Genomic_DNA"/>
</dbReference>
<dbReference type="RefSeq" id="WP_092496957.1">
    <property type="nucleotide sequence ID" value="NZ_FOFG01000008.1"/>
</dbReference>
<dbReference type="Pfam" id="PF01381">
    <property type="entry name" value="HTH_3"/>
    <property type="match status" value="1"/>
</dbReference>
<dbReference type="CDD" id="cd00093">
    <property type="entry name" value="HTH_XRE"/>
    <property type="match status" value="1"/>
</dbReference>
<dbReference type="SUPFAM" id="SSF47413">
    <property type="entry name" value="lambda repressor-like DNA-binding domains"/>
    <property type="match status" value="1"/>
</dbReference>
<feature type="domain" description="HTH cro/C1-type" evidence="2">
    <location>
        <begin position="14"/>
        <end position="45"/>
    </location>
</feature>
<organism evidence="3 4">
    <name type="scientific">Faunimonas pinastri</name>
    <dbReference type="NCBI Taxonomy" id="1855383"/>
    <lineage>
        <taxon>Bacteria</taxon>
        <taxon>Pseudomonadati</taxon>
        <taxon>Pseudomonadota</taxon>
        <taxon>Alphaproteobacteria</taxon>
        <taxon>Hyphomicrobiales</taxon>
        <taxon>Afifellaceae</taxon>
        <taxon>Faunimonas</taxon>
    </lineage>
</organism>
<dbReference type="STRING" id="1855383.SAMN05216548_108193"/>
<accession>A0A1H9JMW9</accession>
<dbReference type="PROSITE" id="PS50943">
    <property type="entry name" value="HTH_CROC1"/>
    <property type="match status" value="1"/>
</dbReference>
<gene>
    <name evidence="3" type="ORF">SAMN05216548_108193</name>
</gene>
<evidence type="ECO:0000259" key="2">
    <source>
        <dbReference type="PROSITE" id="PS50943"/>
    </source>
</evidence>
<feature type="compositionally biased region" description="Basic and acidic residues" evidence="1">
    <location>
        <begin position="99"/>
        <end position="111"/>
    </location>
</feature>
<dbReference type="InterPro" id="IPR001387">
    <property type="entry name" value="Cro/C1-type_HTH"/>
</dbReference>
<feature type="compositionally biased region" description="Basic residues" evidence="1">
    <location>
        <begin position="89"/>
        <end position="98"/>
    </location>
</feature>
<dbReference type="Gene3D" id="1.10.260.40">
    <property type="entry name" value="lambda repressor-like DNA-binding domains"/>
    <property type="match status" value="1"/>
</dbReference>
<dbReference type="InterPro" id="IPR010982">
    <property type="entry name" value="Lambda_DNA-bd_dom_sf"/>
</dbReference>
<name>A0A1H9JMW9_9HYPH</name>
<dbReference type="GO" id="GO:0003677">
    <property type="term" value="F:DNA binding"/>
    <property type="evidence" value="ECO:0007669"/>
    <property type="project" value="InterPro"/>
</dbReference>
<protein>
    <submittedName>
        <fullName evidence="3">Helix-turn-helix domain-containing protein</fullName>
    </submittedName>
</protein>
<evidence type="ECO:0000256" key="1">
    <source>
        <dbReference type="SAM" id="MobiDB-lite"/>
    </source>
</evidence>
<dbReference type="Proteomes" id="UP000199647">
    <property type="component" value="Unassembled WGS sequence"/>
</dbReference>
<evidence type="ECO:0000313" key="4">
    <source>
        <dbReference type="Proteomes" id="UP000199647"/>
    </source>
</evidence>
<sequence>MRMEAELRKLGDDIAIARKKRRFTQQRLAEGAGVNVATIRRLEKGDGGVALSVLAMVLLTLGENGRLSKLMDIASDDIGLARDVAQLPKRVRPKGTRRPRPDASEIQKPEAADTGQPVWF</sequence>
<dbReference type="OrthoDB" id="9182103at2"/>
<feature type="region of interest" description="Disordered" evidence="1">
    <location>
        <begin position="89"/>
        <end position="120"/>
    </location>
</feature>
<dbReference type="AlphaFoldDB" id="A0A1H9JMW9"/>
<proteinExistence type="predicted"/>